<name>A0A392R7C5_9FABA</name>
<protein>
    <submittedName>
        <fullName evidence="2">Uncharacterized protein</fullName>
    </submittedName>
</protein>
<keyword evidence="1" id="KW-0812">Transmembrane</keyword>
<keyword evidence="3" id="KW-1185">Reference proteome</keyword>
<evidence type="ECO:0000313" key="3">
    <source>
        <dbReference type="Proteomes" id="UP000265520"/>
    </source>
</evidence>
<keyword evidence="1" id="KW-0472">Membrane</keyword>
<proteinExistence type="predicted"/>
<feature type="transmembrane region" description="Helical" evidence="1">
    <location>
        <begin position="52"/>
        <end position="71"/>
    </location>
</feature>
<reference evidence="2 3" key="1">
    <citation type="journal article" date="2018" name="Front. Plant Sci.">
        <title>Red Clover (Trifolium pratense) and Zigzag Clover (T. medium) - A Picture of Genomic Similarities and Differences.</title>
        <authorList>
            <person name="Dluhosova J."/>
            <person name="Istvanek J."/>
            <person name="Nedelnik J."/>
            <person name="Repkova J."/>
        </authorList>
    </citation>
    <scope>NUCLEOTIDE SEQUENCE [LARGE SCALE GENOMIC DNA]</scope>
    <source>
        <strain evidence="3">cv. 10/8</strain>
        <tissue evidence="2">Leaf</tissue>
    </source>
</reference>
<organism evidence="2 3">
    <name type="scientific">Trifolium medium</name>
    <dbReference type="NCBI Taxonomy" id="97028"/>
    <lineage>
        <taxon>Eukaryota</taxon>
        <taxon>Viridiplantae</taxon>
        <taxon>Streptophyta</taxon>
        <taxon>Embryophyta</taxon>
        <taxon>Tracheophyta</taxon>
        <taxon>Spermatophyta</taxon>
        <taxon>Magnoliopsida</taxon>
        <taxon>eudicotyledons</taxon>
        <taxon>Gunneridae</taxon>
        <taxon>Pentapetalae</taxon>
        <taxon>rosids</taxon>
        <taxon>fabids</taxon>
        <taxon>Fabales</taxon>
        <taxon>Fabaceae</taxon>
        <taxon>Papilionoideae</taxon>
        <taxon>50 kb inversion clade</taxon>
        <taxon>NPAAA clade</taxon>
        <taxon>Hologalegina</taxon>
        <taxon>IRL clade</taxon>
        <taxon>Trifolieae</taxon>
        <taxon>Trifolium</taxon>
    </lineage>
</organism>
<comment type="caution">
    <text evidence="2">The sequence shown here is derived from an EMBL/GenBank/DDBJ whole genome shotgun (WGS) entry which is preliminary data.</text>
</comment>
<evidence type="ECO:0000313" key="2">
    <source>
        <dbReference type="EMBL" id="MCI32503.1"/>
    </source>
</evidence>
<feature type="transmembrane region" description="Helical" evidence="1">
    <location>
        <begin position="25"/>
        <end position="45"/>
    </location>
</feature>
<dbReference type="AlphaFoldDB" id="A0A392R7C5"/>
<keyword evidence="1" id="KW-1133">Transmembrane helix</keyword>
<evidence type="ECO:0000256" key="1">
    <source>
        <dbReference type="SAM" id="Phobius"/>
    </source>
</evidence>
<dbReference type="Proteomes" id="UP000265520">
    <property type="component" value="Unassembled WGS sequence"/>
</dbReference>
<dbReference type="EMBL" id="LXQA010196159">
    <property type="protein sequence ID" value="MCI32503.1"/>
    <property type="molecule type" value="Genomic_DNA"/>
</dbReference>
<feature type="non-terminal residue" evidence="2">
    <location>
        <position position="77"/>
    </location>
</feature>
<sequence>MVAVGVHFETSRCHGASDVFIRSRWPVSALLFSDLFLYFSALSVLAGRCASALLESALFVLALIFSLWDVLGSYPAK</sequence>
<accession>A0A392R7C5</accession>